<gene>
    <name evidence="2" type="ORF">GCM10009001_06210</name>
</gene>
<dbReference type="PANTHER" id="PTHR43415:SF3">
    <property type="entry name" value="GNAT-FAMILY ACETYLTRANSFERASE"/>
    <property type="match status" value="1"/>
</dbReference>
<evidence type="ECO:0000313" key="2">
    <source>
        <dbReference type="EMBL" id="GAA0592867.1"/>
    </source>
</evidence>
<dbReference type="Gene3D" id="3.40.630.30">
    <property type="match status" value="1"/>
</dbReference>
<dbReference type="PROSITE" id="PS51186">
    <property type="entry name" value="GNAT"/>
    <property type="match status" value="1"/>
</dbReference>
<feature type="domain" description="N-acetyltransferase" evidence="1">
    <location>
        <begin position="15"/>
        <end position="179"/>
    </location>
</feature>
<keyword evidence="3" id="KW-1185">Reference proteome</keyword>
<dbReference type="Pfam" id="PF13302">
    <property type="entry name" value="Acetyltransf_3"/>
    <property type="match status" value="1"/>
</dbReference>
<dbReference type="RefSeq" id="WP_343810224.1">
    <property type="nucleotide sequence ID" value="NZ_BAAADS010000003.1"/>
</dbReference>
<sequence>MSIFKYKPELTGEKIKLHPVQVEDVEFLQQLLLDREVNILTGSIHSSDEEIKSLEMDRLKELYGNWALSNERTVFMIIRKSDGVIIGESVLNDYDAKNNSCNFRIWIAGATGKGFGTEAVRLTMAYAFEDIKLHRVELEVYDFNPRARHVYEKAGFKHEGTKREALKFDEEWVDAHTMSMLDWERHI</sequence>
<accession>A0ABN1FKQ8</accession>
<name>A0ABN1FKQ8_9BACI</name>
<dbReference type="PANTHER" id="PTHR43415">
    <property type="entry name" value="SPERMIDINE N(1)-ACETYLTRANSFERASE"/>
    <property type="match status" value="1"/>
</dbReference>
<protein>
    <submittedName>
        <fullName evidence="2">GNAT family protein</fullName>
    </submittedName>
</protein>
<dbReference type="SUPFAM" id="SSF55729">
    <property type="entry name" value="Acyl-CoA N-acyltransferases (Nat)"/>
    <property type="match status" value="1"/>
</dbReference>
<proteinExistence type="predicted"/>
<reference evidence="2 3" key="1">
    <citation type="journal article" date="2019" name="Int. J. Syst. Evol. Microbiol.">
        <title>The Global Catalogue of Microorganisms (GCM) 10K type strain sequencing project: providing services to taxonomists for standard genome sequencing and annotation.</title>
        <authorList>
            <consortium name="The Broad Institute Genomics Platform"/>
            <consortium name="The Broad Institute Genome Sequencing Center for Infectious Disease"/>
            <person name="Wu L."/>
            <person name="Ma J."/>
        </authorList>
    </citation>
    <scope>NUCLEOTIDE SEQUENCE [LARGE SCALE GENOMIC DNA]</scope>
    <source>
        <strain evidence="2 3">JCM 15395</strain>
    </source>
</reference>
<dbReference type="InterPro" id="IPR000182">
    <property type="entry name" value="GNAT_dom"/>
</dbReference>
<dbReference type="InterPro" id="IPR016181">
    <property type="entry name" value="Acyl_CoA_acyltransferase"/>
</dbReference>
<comment type="caution">
    <text evidence="2">The sequence shown here is derived from an EMBL/GenBank/DDBJ whole genome shotgun (WGS) entry which is preliminary data.</text>
</comment>
<evidence type="ECO:0000259" key="1">
    <source>
        <dbReference type="PROSITE" id="PS51186"/>
    </source>
</evidence>
<organism evidence="2 3">
    <name type="scientific">Virgibacillus siamensis</name>
    <dbReference type="NCBI Taxonomy" id="480071"/>
    <lineage>
        <taxon>Bacteria</taxon>
        <taxon>Bacillati</taxon>
        <taxon>Bacillota</taxon>
        <taxon>Bacilli</taxon>
        <taxon>Bacillales</taxon>
        <taxon>Bacillaceae</taxon>
        <taxon>Virgibacillus</taxon>
    </lineage>
</organism>
<dbReference type="EMBL" id="BAAADS010000003">
    <property type="protein sequence ID" value="GAA0592867.1"/>
    <property type="molecule type" value="Genomic_DNA"/>
</dbReference>
<evidence type="ECO:0000313" key="3">
    <source>
        <dbReference type="Proteomes" id="UP001500866"/>
    </source>
</evidence>
<dbReference type="Proteomes" id="UP001500866">
    <property type="component" value="Unassembled WGS sequence"/>
</dbReference>